<dbReference type="Proteomes" id="UP000186002">
    <property type="component" value="Unassembled WGS sequence"/>
</dbReference>
<dbReference type="SUPFAM" id="SSF90123">
    <property type="entry name" value="ABC transporter transmembrane region"/>
    <property type="match status" value="1"/>
</dbReference>
<comment type="subcellular location">
    <subcellularLocation>
        <location evidence="1">Cell membrane</location>
        <topology evidence="1">Multi-pass membrane protein</topology>
    </subcellularLocation>
</comment>
<keyword evidence="9 10" id="KW-0472">Membrane</keyword>
<feature type="transmembrane region" description="Helical" evidence="10">
    <location>
        <begin position="393"/>
        <end position="419"/>
    </location>
</feature>
<evidence type="ECO:0000256" key="4">
    <source>
        <dbReference type="ARBA" id="ARBA00022475"/>
    </source>
</evidence>
<dbReference type="Pfam" id="PF00664">
    <property type="entry name" value="ABC_membrane"/>
    <property type="match status" value="1"/>
</dbReference>
<dbReference type="PROSITE" id="PS50893">
    <property type="entry name" value="ABC_TRANSPORTER_2"/>
    <property type="match status" value="1"/>
</dbReference>
<dbReference type="InterPro" id="IPR003593">
    <property type="entry name" value="AAA+_ATPase"/>
</dbReference>
<evidence type="ECO:0000313" key="14">
    <source>
        <dbReference type="Proteomes" id="UP000186002"/>
    </source>
</evidence>
<evidence type="ECO:0000256" key="1">
    <source>
        <dbReference type="ARBA" id="ARBA00004651"/>
    </source>
</evidence>
<evidence type="ECO:0000256" key="5">
    <source>
        <dbReference type="ARBA" id="ARBA00022692"/>
    </source>
</evidence>
<keyword evidence="8 10" id="KW-1133">Transmembrane helix</keyword>
<organism evidence="13 14">
    <name type="scientific">Roseibium suaedae</name>
    <dbReference type="NCBI Taxonomy" id="735517"/>
    <lineage>
        <taxon>Bacteria</taxon>
        <taxon>Pseudomonadati</taxon>
        <taxon>Pseudomonadota</taxon>
        <taxon>Alphaproteobacteria</taxon>
        <taxon>Hyphomicrobiales</taxon>
        <taxon>Stappiaceae</taxon>
        <taxon>Roseibium</taxon>
    </lineage>
</organism>
<keyword evidence="14" id="KW-1185">Reference proteome</keyword>
<evidence type="ECO:0000259" key="12">
    <source>
        <dbReference type="PROSITE" id="PS50929"/>
    </source>
</evidence>
<evidence type="ECO:0000256" key="2">
    <source>
        <dbReference type="ARBA" id="ARBA00005417"/>
    </source>
</evidence>
<dbReference type="InterPro" id="IPR039421">
    <property type="entry name" value="Type_1_exporter"/>
</dbReference>
<dbReference type="SMART" id="SM00382">
    <property type="entry name" value="AAA"/>
    <property type="match status" value="1"/>
</dbReference>
<dbReference type="OrthoDB" id="9787557at2"/>
<dbReference type="GO" id="GO:0034040">
    <property type="term" value="F:ATPase-coupled lipid transmembrane transporter activity"/>
    <property type="evidence" value="ECO:0007669"/>
    <property type="project" value="TreeGrafter"/>
</dbReference>
<evidence type="ECO:0000259" key="11">
    <source>
        <dbReference type="PROSITE" id="PS50893"/>
    </source>
</evidence>
<evidence type="ECO:0000256" key="3">
    <source>
        <dbReference type="ARBA" id="ARBA00022448"/>
    </source>
</evidence>
<feature type="transmembrane region" description="Helical" evidence="10">
    <location>
        <begin position="359"/>
        <end position="381"/>
    </location>
</feature>
<gene>
    <name evidence="13" type="ORF">SAMN05444272_2350</name>
</gene>
<dbReference type="FunFam" id="3.40.50.300:FF:000299">
    <property type="entry name" value="ABC transporter ATP-binding protein/permease"/>
    <property type="match status" value="1"/>
</dbReference>
<feature type="transmembrane region" description="Helical" evidence="10">
    <location>
        <begin position="629"/>
        <end position="655"/>
    </location>
</feature>
<dbReference type="CDD" id="cd07346">
    <property type="entry name" value="ABC_6TM_exporters"/>
    <property type="match status" value="1"/>
</dbReference>
<feature type="transmembrane region" description="Helical" evidence="10">
    <location>
        <begin position="471"/>
        <end position="491"/>
    </location>
</feature>
<dbReference type="Gene3D" id="1.20.1560.10">
    <property type="entry name" value="ABC transporter type 1, transmembrane domain"/>
    <property type="match status" value="1"/>
</dbReference>
<name>A0A1M7HVZ2_9HYPH</name>
<dbReference type="SUPFAM" id="SSF52540">
    <property type="entry name" value="P-loop containing nucleoside triphosphate hydrolases"/>
    <property type="match status" value="1"/>
</dbReference>
<dbReference type="EMBL" id="FRBW01000002">
    <property type="protein sequence ID" value="SHM32692.1"/>
    <property type="molecule type" value="Genomic_DNA"/>
</dbReference>
<keyword evidence="6" id="KW-0547">Nucleotide-binding</keyword>
<dbReference type="PANTHER" id="PTHR24221:SF654">
    <property type="entry name" value="ATP-BINDING CASSETTE SUB-FAMILY B MEMBER 6"/>
    <property type="match status" value="1"/>
</dbReference>
<comment type="similarity">
    <text evidence="2">Belongs to the ABC transporter superfamily.</text>
</comment>
<keyword evidence="5 10" id="KW-0812">Transmembrane</keyword>
<feature type="transmembrane region" description="Helical" evidence="10">
    <location>
        <begin position="585"/>
        <end position="609"/>
    </location>
</feature>
<feature type="transmembrane region" description="Helical" evidence="10">
    <location>
        <begin position="497"/>
        <end position="518"/>
    </location>
</feature>
<feature type="domain" description="ABC transmembrane type-1" evidence="12">
    <location>
        <begin position="359"/>
        <end position="602"/>
    </location>
</feature>
<sequence length="921" mass="100735">MSFLDDILGESSALEKILEANWQDPAASIVRGLGLADTRQVLDASDRLDLWGKGTCWLVLSGSLDILWSCPEGRVYLGKVEAGGLAAALSAEGTEVHAIAIPSEDTEVVQTTLEVLHGFSGQNGTVPIESLLTTWLETVGAGKTSLQQAALGASPDAFRQALAEVSAAILEEGAAQFGSMRHSRDTRSEVSRLKVEANVAAALAETVELVDRHFRPTETGGATFHSVARQVLRATGYLGSPEMVLPRTDDSEMDLAVRFCRRNNLQLRAVRLDEKWWSGDHGALLGYMRDTREPVALLNVPGGYEISTPQGRKRVTSQIAATIDPLVYAFFLPTPEGEQNPWLLMRFGLFGRGRDVRNIIFCLVLGAIFSLVAPISIGWLMGSVIPSAEMGQVKVFTALLLVTAAATAMTGIVQSLAALRMEGGMQYRVQTAVWVHILNLRAQFFRKYNAGDLANRADSVDAMRSTAAQAVSMLMTSCVGAVFSLLLMFYYDWKVTLMVLLVSLVFSVVAIVYGKLILSYNQKVLDQSGKLQGLMLQITNTVPKLRVAGAENRAFAYWMREYRAMVGLSLHQSIQNYRLKVIRSAFPYLLSLVVLGMIGFQLGILFDFFASTPLPVEKGNLIMPTSRFVSLNVAIGQFTSAMFMATRGILHFYLLKPHYNRVLPILEAEPEEDADYEELTEIRGDVELRDVTFRYSTTTGLVLSNLSFIAEQNKTTALVGTSGAGKSTILRLLLGFDEPESGTVLVDGNDVAFLNKKSLRQLFGVVIQDGSLLSGSIYDNVAVGHPYTMEEVSAALEIAGFAEEIKSWPMGLNTMIGDGAAMMSKGQQQRLMIARAVIRKPRILLLDEATSALDNITQARVTENLNKMNCTQIIVAHRLSTIKTADKIIVLDKGQVAEEGTFDELIAANGQFARLVMRQMK</sequence>
<dbReference type="PROSITE" id="PS50929">
    <property type="entry name" value="ABC_TM1F"/>
    <property type="match status" value="1"/>
</dbReference>
<dbReference type="InterPro" id="IPR003439">
    <property type="entry name" value="ABC_transporter-like_ATP-bd"/>
</dbReference>
<dbReference type="InterPro" id="IPR027417">
    <property type="entry name" value="P-loop_NTPase"/>
</dbReference>
<protein>
    <submittedName>
        <fullName evidence="13">NHLM bacteriocin system ABC transporter, ATP-binding protein</fullName>
    </submittedName>
</protein>
<feature type="domain" description="ABC transporter" evidence="11">
    <location>
        <begin position="686"/>
        <end position="918"/>
    </location>
</feature>
<evidence type="ECO:0000256" key="10">
    <source>
        <dbReference type="SAM" id="Phobius"/>
    </source>
</evidence>
<evidence type="ECO:0000313" key="13">
    <source>
        <dbReference type="EMBL" id="SHM32692.1"/>
    </source>
</evidence>
<evidence type="ECO:0000256" key="7">
    <source>
        <dbReference type="ARBA" id="ARBA00022840"/>
    </source>
</evidence>
<evidence type="ECO:0000256" key="9">
    <source>
        <dbReference type="ARBA" id="ARBA00023136"/>
    </source>
</evidence>
<dbReference type="InterPro" id="IPR011527">
    <property type="entry name" value="ABC1_TM_dom"/>
</dbReference>
<dbReference type="GO" id="GO:0016887">
    <property type="term" value="F:ATP hydrolysis activity"/>
    <property type="evidence" value="ECO:0007669"/>
    <property type="project" value="InterPro"/>
</dbReference>
<dbReference type="PROSITE" id="PS00211">
    <property type="entry name" value="ABC_TRANSPORTER_1"/>
    <property type="match status" value="1"/>
</dbReference>
<dbReference type="GO" id="GO:0005524">
    <property type="term" value="F:ATP binding"/>
    <property type="evidence" value="ECO:0007669"/>
    <property type="project" value="UniProtKB-KW"/>
</dbReference>
<proteinExistence type="inferred from homology"/>
<keyword evidence="4" id="KW-1003">Cell membrane</keyword>
<dbReference type="InterPro" id="IPR017871">
    <property type="entry name" value="ABC_transporter-like_CS"/>
</dbReference>
<dbReference type="AlphaFoldDB" id="A0A1M7HVZ2"/>
<dbReference type="STRING" id="735517.SAMN05444272_2350"/>
<dbReference type="GO" id="GO:0140359">
    <property type="term" value="F:ABC-type transporter activity"/>
    <property type="evidence" value="ECO:0007669"/>
    <property type="project" value="InterPro"/>
</dbReference>
<dbReference type="RefSeq" id="WP_073013231.1">
    <property type="nucleotide sequence ID" value="NZ_FRBW01000002.1"/>
</dbReference>
<evidence type="ECO:0000256" key="6">
    <source>
        <dbReference type="ARBA" id="ARBA00022741"/>
    </source>
</evidence>
<dbReference type="InterPro" id="IPR036640">
    <property type="entry name" value="ABC1_TM_sf"/>
</dbReference>
<accession>A0A1M7HVZ2</accession>
<evidence type="ECO:0000256" key="8">
    <source>
        <dbReference type="ARBA" id="ARBA00022989"/>
    </source>
</evidence>
<dbReference type="GO" id="GO:0005886">
    <property type="term" value="C:plasma membrane"/>
    <property type="evidence" value="ECO:0007669"/>
    <property type="project" value="UniProtKB-SubCell"/>
</dbReference>
<dbReference type="PANTHER" id="PTHR24221">
    <property type="entry name" value="ATP-BINDING CASSETTE SUB-FAMILY B"/>
    <property type="match status" value="1"/>
</dbReference>
<keyword evidence="3" id="KW-0813">Transport</keyword>
<dbReference type="Gene3D" id="3.40.50.300">
    <property type="entry name" value="P-loop containing nucleotide triphosphate hydrolases"/>
    <property type="match status" value="1"/>
</dbReference>
<reference evidence="13 14" key="1">
    <citation type="submission" date="2016-11" db="EMBL/GenBank/DDBJ databases">
        <authorList>
            <person name="Jaros S."/>
            <person name="Januszkiewicz K."/>
            <person name="Wedrychowicz H."/>
        </authorList>
    </citation>
    <scope>NUCLEOTIDE SEQUENCE [LARGE SCALE GENOMIC DNA]</scope>
    <source>
        <strain evidence="13 14">DSM 22153</strain>
    </source>
</reference>
<keyword evidence="7 13" id="KW-0067">ATP-binding</keyword>
<dbReference type="Pfam" id="PF00005">
    <property type="entry name" value="ABC_tran"/>
    <property type="match status" value="1"/>
</dbReference>